<feature type="signal peptide" evidence="4">
    <location>
        <begin position="1"/>
        <end position="19"/>
    </location>
</feature>
<evidence type="ECO:0000313" key="6">
    <source>
        <dbReference type="EMBL" id="QNM07540.1"/>
    </source>
</evidence>
<dbReference type="PANTHER" id="PTHR46847">
    <property type="entry name" value="D-ALLOSE-BINDING PERIPLASMIC PROTEIN-RELATED"/>
    <property type="match status" value="1"/>
</dbReference>
<name>A0A7G9G9Q8_9FIRM</name>
<keyword evidence="3 4" id="KW-0732">Signal</keyword>
<gene>
    <name evidence="6" type="ORF">H9Q79_11450</name>
</gene>
<dbReference type="InterPro" id="IPR025997">
    <property type="entry name" value="SBP_2_dom"/>
</dbReference>
<dbReference type="PANTHER" id="PTHR46847:SF1">
    <property type="entry name" value="D-ALLOSE-BINDING PERIPLASMIC PROTEIN-RELATED"/>
    <property type="match status" value="1"/>
</dbReference>
<dbReference type="Gene3D" id="3.40.50.2300">
    <property type="match status" value="2"/>
</dbReference>
<comment type="similarity">
    <text evidence="2">Belongs to the bacterial solute-binding protein 2 family.</text>
</comment>
<evidence type="ECO:0000256" key="1">
    <source>
        <dbReference type="ARBA" id="ARBA00004196"/>
    </source>
</evidence>
<organism evidence="6 7">
    <name type="scientific">Wansuia hejianensis</name>
    <dbReference type="NCBI Taxonomy" id="2763667"/>
    <lineage>
        <taxon>Bacteria</taxon>
        <taxon>Bacillati</taxon>
        <taxon>Bacillota</taxon>
        <taxon>Clostridia</taxon>
        <taxon>Lachnospirales</taxon>
        <taxon>Lachnospiraceae</taxon>
        <taxon>Wansuia</taxon>
    </lineage>
</organism>
<dbReference type="RefSeq" id="WP_249328331.1">
    <property type="nucleotide sequence ID" value="NZ_CP060635.1"/>
</dbReference>
<dbReference type="Proteomes" id="UP000515860">
    <property type="component" value="Chromosome"/>
</dbReference>
<proteinExistence type="inferred from homology"/>
<evidence type="ECO:0000259" key="5">
    <source>
        <dbReference type="Pfam" id="PF13407"/>
    </source>
</evidence>
<dbReference type="GO" id="GO:0030246">
    <property type="term" value="F:carbohydrate binding"/>
    <property type="evidence" value="ECO:0007669"/>
    <property type="project" value="UniProtKB-ARBA"/>
</dbReference>
<evidence type="ECO:0000256" key="4">
    <source>
        <dbReference type="SAM" id="SignalP"/>
    </source>
</evidence>
<dbReference type="SUPFAM" id="SSF53822">
    <property type="entry name" value="Periplasmic binding protein-like I"/>
    <property type="match status" value="1"/>
</dbReference>
<feature type="domain" description="Periplasmic binding protein" evidence="5">
    <location>
        <begin position="41"/>
        <end position="300"/>
    </location>
</feature>
<dbReference type="KEGG" id="whj:H9Q79_11450"/>
<keyword evidence="7" id="KW-1185">Reference proteome</keyword>
<sequence>MKAFVGVLLGAAWICSLMAGCGREQEAVPEDEQSLESEYTIGVSMLYRSDEFYIDIENLLKREAEELGIELIVQDANCDPTVQMRHFEDFIQMDVDAIIFSACDPVTCSTAVAAANEAGIPVFTFDCDAANDEGITAEMCNDFYEEGYEAGEWAKEYIAENLNGHARVVILDYAASFLVSGQRANGFEDAVTEMEGVELVAREDGKATRTVCMELMEDLIETYNGDIDLVFAINYESGAGAISALKAADVEACVICAAWGEEPLQQLSGGDPYLKAVLLGDPRDQARILPIAKDYLDGKKIEKYNEYSYHLVTSETLDEMIDWREIIQLRD</sequence>
<dbReference type="AlphaFoldDB" id="A0A7G9G9Q8"/>
<comment type="subcellular location">
    <subcellularLocation>
        <location evidence="1">Cell envelope</location>
    </subcellularLocation>
</comment>
<accession>A0A7G9G9Q8</accession>
<dbReference type="GO" id="GO:0030313">
    <property type="term" value="C:cell envelope"/>
    <property type="evidence" value="ECO:0007669"/>
    <property type="project" value="UniProtKB-SubCell"/>
</dbReference>
<feature type="chain" id="PRO_5039058458" evidence="4">
    <location>
        <begin position="20"/>
        <end position="331"/>
    </location>
</feature>
<dbReference type="InterPro" id="IPR028082">
    <property type="entry name" value="Peripla_BP_I"/>
</dbReference>
<reference evidence="6 7" key="1">
    <citation type="submission" date="2020-08" db="EMBL/GenBank/DDBJ databases">
        <authorList>
            <person name="Liu C."/>
            <person name="Sun Q."/>
        </authorList>
    </citation>
    <scope>NUCLEOTIDE SEQUENCE [LARGE SCALE GENOMIC DNA]</scope>
    <source>
        <strain evidence="6 7">NSJ-29</strain>
    </source>
</reference>
<dbReference type="Pfam" id="PF13407">
    <property type="entry name" value="Peripla_BP_4"/>
    <property type="match status" value="1"/>
</dbReference>
<protein>
    <submittedName>
        <fullName evidence="6">Substrate-binding domain-containing protein</fullName>
    </submittedName>
</protein>
<evidence type="ECO:0000313" key="7">
    <source>
        <dbReference type="Proteomes" id="UP000515860"/>
    </source>
</evidence>
<dbReference type="EMBL" id="CP060635">
    <property type="protein sequence ID" value="QNM07540.1"/>
    <property type="molecule type" value="Genomic_DNA"/>
</dbReference>
<evidence type="ECO:0000256" key="3">
    <source>
        <dbReference type="ARBA" id="ARBA00022729"/>
    </source>
</evidence>
<evidence type="ECO:0000256" key="2">
    <source>
        <dbReference type="ARBA" id="ARBA00007639"/>
    </source>
</evidence>
<dbReference type="PROSITE" id="PS51257">
    <property type="entry name" value="PROKAR_LIPOPROTEIN"/>
    <property type="match status" value="1"/>
</dbReference>